<dbReference type="EMBL" id="JACRTJ010000008">
    <property type="protein sequence ID" value="MBC8598337.1"/>
    <property type="molecule type" value="Genomic_DNA"/>
</dbReference>
<gene>
    <name evidence="1" type="ORF">H8708_03680</name>
</gene>
<keyword evidence="2" id="KW-1185">Reference proteome</keyword>
<dbReference type="RefSeq" id="WP_215653495.1">
    <property type="nucleotide sequence ID" value="NZ_JACRTJ010000008.1"/>
</dbReference>
<name>A0ABR7NQE7_9FIRM</name>
<dbReference type="Proteomes" id="UP000647491">
    <property type="component" value="Unassembled WGS sequence"/>
</dbReference>
<evidence type="ECO:0000313" key="2">
    <source>
        <dbReference type="Proteomes" id="UP000647491"/>
    </source>
</evidence>
<comment type="caution">
    <text evidence="1">The sequence shown here is derived from an EMBL/GenBank/DDBJ whole genome shotgun (WGS) entry which is preliminary data.</text>
</comment>
<evidence type="ECO:0000313" key="1">
    <source>
        <dbReference type="EMBL" id="MBC8598337.1"/>
    </source>
</evidence>
<proteinExistence type="predicted"/>
<protein>
    <submittedName>
        <fullName evidence="1">ATPase</fullName>
    </submittedName>
</protein>
<organism evidence="1 2">
    <name type="scientific">Enterocloster hominis</name>
    <name type="common">ex Liu et al. 2021</name>
    <dbReference type="NCBI Taxonomy" id="2763663"/>
    <lineage>
        <taxon>Bacteria</taxon>
        <taxon>Bacillati</taxon>
        <taxon>Bacillota</taxon>
        <taxon>Clostridia</taxon>
        <taxon>Lachnospirales</taxon>
        <taxon>Lachnospiraceae</taxon>
        <taxon>Enterocloster</taxon>
    </lineage>
</organism>
<reference evidence="1 2" key="1">
    <citation type="submission" date="2020-08" db="EMBL/GenBank/DDBJ databases">
        <title>Genome public.</title>
        <authorList>
            <person name="Liu C."/>
            <person name="Sun Q."/>
        </authorList>
    </citation>
    <scope>NUCLEOTIDE SEQUENCE [LARGE SCALE GENOMIC DNA]</scope>
    <source>
        <strain evidence="1 2">BX10</strain>
    </source>
</reference>
<accession>A0ABR7NQE7</accession>
<sequence>MDKINDELKKLELEIADVKRRLQTLPDGSLACSRNGNYWKWYWNCGDGLSYLPKSARPMAEKLAVRKYLSLLLRSLQARRAFLDSYLARKSQAAEQAVQAYLENPAYQPLLAPYFTPLSPELAQWAAAPYDQNPLFPEQRIHKCASGHLVRSKSEAIIDMVLYTNQVPFRYECALTLGKTVIYPDFTIRDPSSGKTYYWEHFGMMDQPSYAARTFSKLQLYTSFQIIPSIQLITTYETQEHPLNTETAEALVRQYFL</sequence>